<dbReference type="Gene3D" id="3.30.160.60">
    <property type="entry name" value="Classic Zinc Finger"/>
    <property type="match status" value="2"/>
</dbReference>
<gene>
    <name evidence="10" type="ORF">HF086_009274</name>
</gene>
<evidence type="ECO:0000256" key="4">
    <source>
        <dbReference type="ARBA" id="ARBA00022833"/>
    </source>
</evidence>
<dbReference type="InterPro" id="IPR036236">
    <property type="entry name" value="Znf_C2H2_sf"/>
</dbReference>
<reference evidence="10" key="1">
    <citation type="journal article" date="2021" name="G3 (Bethesda)">
        <title>Genome and transcriptome analysis of the beet armyworm Spodoptera exigua reveals targets for pest control. .</title>
        <authorList>
            <person name="Simon S."/>
            <person name="Breeschoten T."/>
            <person name="Jansen H.J."/>
            <person name="Dirks R.P."/>
            <person name="Schranz M.E."/>
            <person name="Ros V.I.D."/>
        </authorList>
    </citation>
    <scope>NUCLEOTIDE SEQUENCE</scope>
    <source>
        <strain evidence="10">TB_SE_WUR_2020</strain>
    </source>
</reference>
<dbReference type="PANTHER" id="PTHR24379:SF117">
    <property type="entry name" value="ZINC FINGER PROTEIN WECKLE"/>
    <property type="match status" value="1"/>
</dbReference>
<proteinExistence type="predicted"/>
<evidence type="ECO:0000313" key="11">
    <source>
        <dbReference type="Proteomes" id="UP000814243"/>
    </source>
</evidence>
<feature type="domain" description="C2H2-type" evidence="8">
    <location>
        <begin position="162"/>
        <end position="189"/>
    </location>
</feature>
<dbReference type="AlphaFoldDB" id="A0A922SDV9"/>
<dbReference type="SUPFAM" id="SSF57716">
    <property type="entry name" value="Glucocorticoid receptor-like (DNA-binding domain)"/>
    <property type="match status" value="1"/>
</dbReference>
<feature type="region of interest" description="Disordered" evidence="7">
    <location>
        <begin position="334"/>
        <end position="384"/>
    </location>
</feature>
<evidence type="ECO:0000259" key="9">
    <source>
        <dbReference type="PROSITE" id="PS51915"/>
    </source>
</evidence>
<keyword evidence="4 6" id="KW-0862">Zinc</keyword>
<evidence type="ECO:0000256" key="2">
    <source>
        <dbReference type="ARBA" id="ARBA00022737"/>
    </source>
</evidence>
<feature type="compositionally biased region" description="Acidic residues" evidence="7">
    <location>
        <begin position="345"/>
        <end position="384"/>
    </location>
</feature>
<dbReference type="SUPFAM" id="SSF57667">
    <property type="entry name" value="beta-beta-alpha zinc fingers"/>
    <property type="match status" value="1"/>
</dbReference>
<evidence type="ECO:0000256" key="5">
    <source>
        <dbReference type="PROSITE-ProRule" id="PRU00042"/>
    </source>
</evidence>
<protein>
    <submittedName>
        <fullName evidence="10">Uncharacterized protein</fullName>
    </submittedName>
</protein>
<comment type="caution">
    <text evidence="10">The sequence shown here is derived from an EMBL/GenBank/DDBJ whole genome shotgun (WGS) entry which is preliminary data.</text>
</comment>
<feature type="binding site" evidence="6">
    <location>
        <position position="47"/>
    </location>
    <ligand>
        <name>Zn(2+)</name>
        <dbReference type="ChEBI" id="CHEBI:29105"/>
    </ligand>
</feature>
<keyword evidence="1 6" id="KW-0479">Metal-binding</keyword>
<feature type="binding site" evidence="6">
    <location>
        <position position="50"/>
    </location>
    <ligand>
        <name>Zn(2+)</name>
        <dbReference type="ChEBI" id="CHEBI:29105"/>
    </ligand>
</feature>
<accession>A0A922SDV9</accession>
<evidence type="ECO:0000256" key="1">
    <source>
        <dbReference type="ARBA" id="ARBA00022723"/>
    </source>
</evidence>
<dbReference type="GO" id="GO:0008270">
    <property type="term" value="F:zinc ion binding"/>
    <property type="evidence" value="ECO:0007669"/>
    <property type="project" value="UniProtKB-UniRule"/>
</dbReference>
<evidence type="ECO:0000256" key="6">
    <source>
        <dbReference type="PROSITE-ProRule" id="PRU01263"/>
    </source>
</evidence>
<name>A0A922SDV9_SPOEX</name>
<evidence type="ECO:0000313" key="10">
    <source>
        <dbReference type="EMBL" id="KAH9634622.1"/>
    </source>
</evidence>
<evidence type="ECO:0000259" key="8">
    <source>
        <dbReference type="PROSITE" id="PS50157"/>
    </source>
</evidence>
<sequence>MDFLRVCRICSVMDVKMHDLRSYPLNFFYEFVIGSKPLACNLPPYACYECAALVSKFYNFRQKCLRNQDVLNEITAIYGKFGDAIDETNPEECVEVKTVETTKKKHRRGAFKHVTMLSNPSLSAEDMDDFDQYINVLKLTVKEQKEEVRKRKQSSNYLNSPYRCKLCYKGFINNNAWNHHVSKHSESAGSLKCGICKIRFKTKRAYQQHVLGHEKKYACKFCTYVSTNTTQAKQHLGWHKGVTYECKYCGESFNKLGLAMHKTMMHKDLQDKPEDGPYCGKCDMRFVSSAAYKRHIAVSVKHTQNTDSVFTQSNSRKLHVRTVHLKQPAPYISRRRSKRLKEENMEVEEEEEEKEDEEEEVQEEEEVLEDEELMEEEVLEEDVE</sequence>
<dbReference type="PROSITE" id="PS51915">
    <property type="entry name" value="ZAD"/>
    <property type="match status" value="1"/>
</dbReference>
<keyword evidence="2" id="KW-0677">Repeat</keyword>
<dbReference type="InterPro" id="IPR013087">
    <property type="entry name" value="Znf_C2H2_type"/>
</dbReference>
<dbReference type="SMART" id="SM00355">
    <property type="entry name" value="ZnF_C2H2"/>
    <property type="match status" value="5"/>
</dbReference>
<feature type="binding site" evidence="6">
    <location>
        <position position="10"/>
    </location>
    <ligand>
        <name>Zn(2+)</name>
        <dbReference type="ChEBI" id="CHEBI:29105"/>
    </ligand>
</feature>
<dbReference type="SMART" id="SM00868">
    <property type="entry name" value="zf-AD"/>
    <property type="match status" value="1"/>
</dbReference>
<feature type="binding site" evidence="6">
    <location>
        <position position="7"/>
    </location>
    <ligand>
        <name>Zn(2+)</name>
        <dbReference type="ChEBI" id="CHEBI:29105"/>
    </ligand>
</feature>
<evidence type="ECO:0000256" key="7">
    <source>
        <dbReference type="SAM" id="MobiDB-lite"/>
    </source>
</evidence>
<keyword evidence="3 5" id="KW-0863">Zinc-finger</keyword>
<dbReference type="PANTHER" id="PTHR24379">
    <property type="entry name" value="KRAB AND ZINC FINGER DOMAIN-CONTAINING"/>
    <property type="match status" value="1"/>
</dbReference>
<dbReference type="EMBL" id="JACEFF010000602">
    <property type="protein sequence ID" value="KAH9634622.1"/>
    <property type="molecule type" value="Genomic_DNA"/>
</dbReference>
<feature type="domain" description="ZAD" evidence="9">
    <location>
        <begin position="5"/>
        <end position="74"/>
    </location>
</feature>
<dbReference type="Proteomes" id="UP000814243">
    <property type="component" value="Unassembled WGS sequence"/>
</dbReference>
<dbReference type="InterPro" id="IPR012934">
    <property type="entry name" value="Znf_AD"/>
</dbReference>
<evidence type="ECO:0000256" key="3">
    <source>
        <dbReference type="ARBA" id="ARBA00022771"/>
    </source>
</evidence>
<dbReference type="PROSITE" id="PS00028">
    <property type="entry name" value="ZINC_FINGER_C2H2_1"/>
    <property type="match status" value="2"/>
</dbReference>
<organism evidence="10 11">
    <name type="scientific">Spodoptera exigua</name>
    <name type="common">Beet armyworm</name>
    <name type="synonym">Noctua fulgens</name>
    <dbReference type="NCBI Taxonomy" id="7107"/>
    <lineage>
        <taxon>Eukaryota</taxon>
        <taxon>Metazoa</taxon>
        <taxon>Ecdysozoa</taxon>
        <taxon>Arthropoda</taxon>
        <taxon>Hexapoda</taxon>
        <taxon>Insecta</taxon>
        <taxon>Pterygota</taxon>
        <taxon>Neoptera</taxon>
        <taxon>Endopterygota</taxon>
        <taxon>Lepidoptera</taxon>
        <taxon>Glossata</taxon>
        <taxon>Ditrysia</taxon>
        <taxon>Noctuoidea</taxon>
        <taxon>Noctuidae</taxon>
        <taxon>Amphipyrinae</taxon>
        <taxon>Spodoptera</taxon>
    </lineage>
</organism>
<dbReference type="GO" id="GO:0005634">
    <property type="term" value="C:nucleus"/>
    <property type="evidence" value="ECO:0007669"/>
    <property type="project" value="InterPro"/>
</dbReference>
<dbReference type="PROSITE" id="PS50157">
    <property type="entry name" value="ZINC_FINGER_C2H2_2"/>
    <property type="match status" value="1"/>
</dbReference>